<dbReference type="InterPro" id="IPR005569">
    <property type="entry name" value="Arc_DNA-bd_dom"/>
</dbReference>
<accession>A0ABW1BER4</accession>
<evidence type="ECO:0000313" key="4">
    <source>
        <dbReference type="Proteomes" id="UP001596112"/>
    </source>
</evidence>
<feature type="region of interest" description="Disordered" evidence="1">
    <location>
        <begin position="49"/>
        <end position="88"/>
    </location>
</feature>
<evidence type="ECO:0000259" key="2">
    <source>
        <dbReference type="Pfam" id="PF03869"/>
    </source>
</evidence>
<organism evidence="3 4">
    <name type="scientific">Streptomyces heilongjiangensis</name>
    <dbReference type="NCBI Taxonomy" id="945052"/>
    <lineage>
        <taxon>Bacteria</taxon>
        <taxon>Bacillati</taxon>
        <taxon>Actinomycetota</taxon>
        <taxon>Actinomycetes</taxon>
        <taxon>Kitasatosporales</taxon>
        <taxon>Streptomycetaceae</taxon>
        <taxon>Streptomyces</taxon>
    </lineage>
</organism>
<dbReference type="InterPro" id="IPR010985">
    <property type="entry name" value="Ribbon_hlx_hlx"/>
</dbReference>
<evidence type="ECO:0000256" key="1">
    <source>
        <dbReference type="SAM" id="MobiDB-lite"/>
    </source>
</evidence>
<feature type="domain" description="Arc-like DNA binding" evidence="2">
    <location>
        <begin position="15"/>
        <end position="50"/>
    </location>
</feature>
<keyword evidence="4" id="KW-1185">Reference proteome</keyword>
<dbReference type="SUPFAM" id="SSF47598">
    <property type="entry name" value="Ribbon-helix-helix"/>
    <property type="match status" value="1"/>
</dbReference>
<comment type="caution">
    <text evidence="3">The sequence shown here is derived from an EMBL/GenBank/DDBJ whole genome shotgun (WGS) entry which is preliminary data.</text>
</comment>
<dbReference type="RefSeq" id="WP_380968391.1">
    <property type="nucleotide sequence ID" value="NZ_JBHSNZ010000022.1"/>
</dbReference>
<reference evidence="4" key="1">
    <citation type="journal article" date="2019" name="Int. J. Syst. Evol. Microbiol.">
        <title>The Global Catalogue of Microorganisms (GCM) 10K type strain sequencing project: providing services to taxonomists for standard genome sequencing and annotation.</title>
        <authorList>
            <consortium name="The Broad Institute Genomics Platform"/>
            <consortium name="The Broad Institute Genome Sequencing Center for Infectious Disease"/>
            <person name="Wu L."/>
            <person name="Ma J."/>
        </authorList>
    </citation>
    <scope>NUCLEOTIDE SEQUENCE [LARGE SCALE GENOMIC DNA]</scope>
    <source>
        <strain evidence="4">JCM 9918</strain>
    </source>
</reference>
<name>A0ABW1BER4_9ACTN</name>
<protein>
    <submittedName>
        <fullName evidence="3">Arc family DNA-binding protein</fullName>
    </submittedName>
</protein>
<dbReference type="Gene3D" id="1.10.1220.10">
    <property type="entry name" value="Met repressor-like"/>
    <property type="match status" value="1"/>
</dbReference>
<gene>
    <name evidence="3" type="ORF">ACFQGO_27425</name>
</gene>
<dbReference type="GO" id="GO:0003677">
    <property type="term" value="F:DNA binding"/>
    <property type="evidence" value="ECO:0007669"/>
    <property type="project" value="UniProtKB-KW"/>
</dbReference>
<proteinExistence type="predicted"/>
<dbReference type="InterPro" id="IPR013321">
    <property type="entry name" value="Arc_rbn_hlx_hlx"/>
</dbReference>
<dbReference type="Proteomes" id="UP001596112">
    <property type="component" value="Unassembled WGS sequence"/>
</dbReference>
<dbReference type="Pfam" id="PF03869">
    <property type="entry name" value="Arc"/>
    <property type="match status" value="1"/>
</dbReference>
<keyword evidence="3" id="KW-0238">DNA-binding</keyword>
<evidence type="ECO:0000313" key="3">
    <source>
        <dbReference type="EMBL" id="MFC5811188.1"/>
    </source>
</evidence>
<dbReference type="EMBL" id="JBHSNZ010000022">
    <property type="protein sequence ID" value="MFC5811188.1"/>
    <property type="molecule type" value="Genomic_DNA"/>
</dbReference>
<sequence length="88" mass="9808">MPPWHHSRMDPEKRISLRLPADLHERLVDRARTDRRSLNSEIIHLLEAALGPAAETPDRPDGVPAPHPAPQERTSSPVAHRGVHGGNR</sequence>